<evidence type="ECO:0000313" key="1">
    <source>
        <dbReference type="EMBL" id="CAG8606156.1"/>
    </source>
</evidence>
<accession>A0ACA9MRR6</accession>
<name>A0ACA9MRR6_9GLOM</name>
<dbReference type="EMBL" id="CAJVQC010009551">
    <property type="protein sequence ID" value="CAG8606156.1"/>
    <property type="molecule type" value="Genomic_DNA"/>
</dbReference>
<dbReference type="Proteomes" id="UP000789920">
    <property type="component" value="Unassembled WGS sequence"/>
</dbReference>
<protein>
    <submittedName>
        <fullName evidence="1">5436_t:CDS:1</fullName>
    </submittedName>
</protein>
<gene>
    <name evidence="1" type="ORF">RPERSI_LOCUS6113</name>
</gene>
<comment type="caution">
    <text evidence="1">The sequence shown here is derived from an EMBL/GenBank/DDBJ whole genome shotgun (WGS) entry which is preliminary data.</text>
</comment>
<proteinExistence type="predicted"/>
<reference evidence="1" key="1">
    <citation type="submission" date="2021-06" db="EMBL/GenBank/DDBJ databases">
        <authorList>
            <person name="Kallberg Y."/>
            <person name="Tangrot J."/>
            <person name="Rosling A."/>
        </authorList>
    </citation>
    <scope>NUCLEOTIDE SEQUENCE</scope>
    <source>
        <strain evidence="1">MA461A</strain>
    </source>
</reference>
<evidence type="ECO:0000313" key="2">
    <source>
        <dbReference type="Proteomes" id="UP000789920"/>
    </source>
</evidence>
<keyword evidence="2" id="KW-1185">Reference proteome</keyword>
<sequence length="290" mass="33986">PQQGPRQRLWQRSQQESWQGPWQRSQGPWQSYNKRQHNYNNSGNHNPDGLNHRYNNCNKIAWLPNNNNEVQLVIQSSNNNKAQLYNSEITQFDNNIQSDNSIEIIYLEDQTTISTKYSTQILAPPFVGQTFNTWEYADKYLNDYVWRENFVIIKLRNNQDFSPEKVCRQHTYACDHQGNYVPKKSKAAIVSIISLSLKHNHLLNSITNSYATKNQILPKAVIQEIHFYMAQGNLSAIIQHRFLSAKFPEITIYPRDLQNLIQKYKVTNYEENDISKLLRQLLTKKAEEPG</sequence>
<organism evidence="1 2">
    <name type="scientific">Racocetra persica</name>
    <dbReference type="NCBI Taxonomy" id="160502"/>
    <lineage>
        <taxon>Eukaryota</taxon>
        <taxon>Fungi</taxon>
        <taxon>Fungi incertae sedis</taxon>
        <taxon>Mucoromycota</taxon>
        <taxon>Glomeromycotina</taxon>
        <taxon>Glomeromycetes</taxon>
        <taxon>Diversisporales</taxon>
        <taxon>Gigasporaceae</taxon>
        <taxon>Racocetra</taxon>
    </lineage>
</organism>
<feature type="non-terminal residue" evidence="1">
    <location>
        <position position="1"/>
    </location>
</feature>